<protein>
    <submittedName>
        <fullName evidence="1">Uncharacterized protein</fullName>
    </submittedName>
</protein>
<dbReference type="OrthoDB" id="3489571at2759"/>
<dbReference type="EMBL" id="NBIV01000021">
    <property type="protein sequence ID" value="PXF47678.1"/>
    <property type="molecule type" value="Genomic_DNA"/>
</dbReference>
<evidence type="ECO:0000313" key="1">
    <source>
        <dbReference type="EMBL" id="PXF47678.1"/>
    </source>
</evidence>
<organism evidence="1 2">
    <name type="scientific">Gracilariopsis chorda</name>
    <dbReference type="NCBI Taxonomy" id="448386"/>
    <lineage>
        <taxon>Eukaryota</taxon>
        <taxon>Rhodophyta</taxon>
        <taxon>Florideophyceae</taxon>
        <taxon>Rhodymeniophycidae</taxon>
        <taxon>Gracilariales</taxon>
        <taxon>Gracilariaceae</taxon>
        <taxon>Gracilariopsis</taxon>
    </lineage>
</organism>
<accession>A0A2V3IZW1</accession>
<comment type="caution">
    <text evidence="1">The sequence shown here is derived from an EMBL/GenBank/DDBJ whole genome shotgun (WGS) entry which is preliminary data.</text>
</comment>
<dbReference type="Proteomes" id="UP000247409">
    <property type="component" value="Unassembled WGS sequence"/>
</dbReference>
<reference evidence="1 2" key="1">
    <citation type="journal article" date="2018" name="Mol. Biol. Evol.">
        <title>Analysis of the draft genome of the red seaweed Gracilariopsis chorda provides insights into genome size evolution in Rhodophyta.</title>
        <authorList>
            <person name="Lee J."/>
            <person name="Yang E.C."/>
            <person name="Graf L."/>
            <person name="Yang J.H."/>
            <person name="Qiu H."/>
            <person name="Zel Zion U."/>
            <person name="Chan C.X."/>
            <person name="Stephens T.G."/>
            <person name="Weber A.P.M."/>
            <person name="Boo G.H."/>
            <person name="Boo S.M."/>
            <person name="Kim K.M."/>
            <person name="Shin Y."/>
            <person name="Jung M."/>
            <person name="Lee S.J."/>
            <person name="Yim H.S."/>
            <person name="Lee J.H."/>
            <person name="Bhattacharya D."/>
            <person name="Yoon H.S."/>
        </authorList>
    </citation>
    <scope>NUCLEOTIDE SEQUENCE [LARGE SCALE GENOMIC DNA]</scope>
    <source>
        <strain evidence="1 2">SKKU-2015</strain>
        <tissue evidence="1">Whole body</tissue>
    </source>
</reference>
<proteinExistence type="predicted"/>
<evidence type="ECO:0000313" key="2">
    <source>
        <dbReference type="Proteomes" id="UP000247409"/>
    </source>
</evidence>
<name>A0A2V3IZW1_9FLOR</name>
<keyword evidence="2" id="KW-1185">Reference proteome</keyword>
<sequence>MRQCLKDVSKNQSVERSESLNFVRYVLGVVYLLLREPSVYLSLSQSEEMLKQTQDVLPGFTKCACEYVVDAYKNATEFNTSPNQVEDLFQDVARII</sequence>
<dbReference type="AlphaFoldDB" id="A0A2V3IZW1"/>
<gene>
    <name evidence="1" type="ORF">BWQ96_02540</name>
</gene>